<dbReference type="Proteomes" id="UP000695000">
    <property type="component" value="Unplaced"/>
</dbReference>
<evidence type="ECO:0000256" key="4">
    <source>
        <dbReference type="ARBA" id="ARBA00022989"/>
    </source>
</evidence>
<comment type="subcellular location">
    <subcellularLocation>
        <location evidence="1">Membrane</location>
        <topology evidence="1">Multi-pass membrane protein</topology>
    </subcellularLocation>
</comment>
<evidence type="ECO:0000256" key="2">
    <source>
        <dbReference type="ARBA" id="ARBA00006772"/>
    </source>
</evidence>
<organism evidence="7 8">
    <name type="scientific">Nicrophorus vespilloides</name>
    <name type="common">Boreal carrion beetle</name>
    <dbReference type="NCBI Taxonomy" id="110193"/>
    <lineage>
        <taxon>Eukaryota</taxon>
        <taxon>Metazoa</taxon>
        <taxon>Ecdysozoa</taxon>
        <taxon>Arthropoda</taxon>
        <taxon>Hexapoda</taxon>
        <taxon>Insecta</taxon>
        <taxon>Pterygota</taxon>
        <taxon>Neoptera</taxon>
        <taxon>Endopterygota</taxon>
        <taxon>Coleoptera</taxon>
        <taxon>Polyphaga</taxon>
        <taxon>Staphyliniformia</taxon>
        <taxon>Silphidae</taxon>
        <taxon>Nicrophorinae</taxon>
        <taxon>Nicrophorus</taxon>
    </lineage>
</organism>
<feature type="transmembrane region" description="Helical" evidence="6">
    <location>
        <begin position="462"/>
        <end position="484"/>
    </location>
</feature>
<keyword evidence="5 6" id="KW-0472">Membrane</keyword>
<feature type="transmembrane region" description="Helical" evidence="6">
    <location>
        <begin position="129"/>
        <end position="160"/>
    </location>
</feature>
<keyword evidence="4 6" id="KW-1133">Transmembrane helix</keyword>
<feature type="transmembrane region" description="Helical" evidence="6">
    <location>
        <begin position="85"/>
        <end position="108"/>
    </location>
</feature>
<evidence type="ECO:0000313" key="8">
    <source>
        <dbReference type="RefSeq" id="XP_017770283.1"/>
    </source>
</evidence>
<evidence type="ECO:0000256" key="3">
    <source>
        <dbReference type="ARBA" id="ARBA00022692"/>
    </source>
</evidence>
<dbReference type="PANTHER" id="PTHR10283:SF82">
    <property type="entry name" value="SOLUTE CARRIER FAMILY 13 MEMBER 2"/>
    <property type="match status" value="1"/>
</dbReference>
<dbReference type="InterPro" id="IPR001898">
    <property type="entry name" value="SLC13A/DASS"/>
</dbReference>
<keyword evidence="7" id="KW-1185">Reference proteome</keyword>
<dbReference type="GeneID" id="108558012"/>
<feature type="transmembrane region" description="Helical" evidence="6">
    <location>
        <begin position="254"/>
        <end position="273"/>
    </location>
</feature>
<name>A0ABM1M6T3_NICVS</name>
<feature type="transmembrane region" description="Helical" evidence="6">
    <location>
        <begin position="504"/>
        <end position="530"/>
    </location>
</feature>
<reference evidence="8" key="1">
    <citation type="submission" date="2025-08" db="UniProtKB">
        <authorList>
            <consortium name="RefSeq"/>
        </authorList>
    </citation>
    <scope>IDENTIFICATION</scope>
    <source>
        <tissue evidence="8">Whole Larva</tissue>
    </source>
</reference>
<feature type="transmembrane region" description="Helical" evidence="6">
    <location>
        <begin position="312"/>
        <end position="335"/>
    </location>
</feature>
<proteinExistence type="inferred from homology"/>
<keyword evidence="3 6" id="KW-0812">Transmembrane</keyword>
<feature type="transmembrane region" description="Helical" evidence="6">
    <location>
        <begin position="364"/>
        <end position="389"/>
    </location>
</feature>
<dbReference type="RefSeq" id="XP_017770283.1">
    <property type="nucleotide sequence ID" value="XM_017914794.1"/>
</dbReference>
<evidence type="ECO:0000256" key="5">
    <source>
        <dbReference type="ARBA" id="ARBA00023136"/>
    </source>
</evidence>
<feature type="transmembrane region" description="Helical" evidence="6">
    <location>
        <begin position="542"/>
        <end position="570"/>
    </location>
</feature>
<gene>
    <name evidence="8" type="primary">LOC108558012</name>
</gene>
<accession>A0ABM1M6T3</accession>
<evidence type="ECO:0000313" key="7">
    <source>
        <dbReference type="Proteomes" id="UP000695000"/>
    </source>
</evidence>
<dbReference type="Pfam" id="PF00939">
    <property type="entry name" value="Na_sulph_symp"/>
    <property type="match status" value="1"/>
</dbReference>
<protein>
    <submittedName>
        <fullName evidence="8">Protein I'm not dead yet-like isoform X1</fullName>
    </submittedName>
</protein>
<sequence>MRRNVSRVIGGRISFLRSHWRGFCTTLLPVILLPIFLIGGTTSLKCLYVIILMVGYWVSESLPLPITALIPTVLFPTMDIISSDIVPICYITEGNILFMCSLMLALAIEHSQLHRRLGLGLLLAVKCRLRLFNFVLAALATFVSMWMANVSAIVVLYPILDAAFRCLQSHSTEISYFSRLEAAEETLDLSHVNLERDEEEVPSREAICTFLTCAYASTVGGISCMAADSINHNFNAIHSEKFPSVPNEVTTLKWALLNLPIALITIASLWLWLQVQYMGLFREKSNAAQRLERFTLEKVQVRAGIRDEFKDLGALTFHEIGVAGCLLLALFLWFFRQPDFLEGWSTLFTELKVFADFHIRSFQMFVYGFACQIQDSTCSILIVALLFMIPSKFDWRKLVSEDYEREDWDGLLTWAVVQKRMPWGLLVLVGGGNAIVEGSRSAGIGQGLVHKLRDNYHLLPKFAVLAAVCFLGSVLTELSGHIAVIDLLLPIAADIAQMARWHPLYLMIPVTIASSHAFCLPASAPTNAVVQFYCKIPTREMLLAGIAVSVIAASVILLVFPLFGAIMFGIHKENFIEYT</sequence>
<feature type="transmembrane region" description="Helical" evidence="6">
    <location>
        <begin position="20"/>
        <end position="39"/>
    </location>
</feature>
<comment type="similarity">
    <text evidence="2">Belongs to the SLC13A/DASS transporter (TC 2.A.47) family. NADC subfamily.</text>
</comment>
<evidence type="ECO:0000256" key="6">
    <source>
        <dbReference type="SAM" id="Phobius"/>
    </source>
</evidence>
<dbReference type="PANTHER" id="PTHR10283">
    <property type="entry name" value="SOLUTE CARRIER FAMILY 13 MEMBER"/>
    <property type="match status" value="1"/>
</dbReference>
<evidence type="ECO:0000256" key="1">
    <source>
        <dbReference type="ARBA" id="ARBA00004141"/>
    </source>
</evidence>